<evidence type="ECO:0000259" key="8">
    <source>
        <dbReference type="Pfam" id="PF00852"/>
    </source>
</evidence>
<reference evidence="10" key="1">
    <citation type="submission" date="2010-08" db="EMBL/GenBank/DDBJ databases">
        <authorList>
            <consortium name="Caenorhabditis japonica Sequencing Consortium"/>
            <person name="Wilson R.K."/>
        </authorList>
    </citation>
    <scope>NUCLEOTIDE SEQUENCE [LARGE SCALE GENOMIC DNA]</scope>
    <source>
        <strain evidence="10">DF5081</strain>
    </source>
</reference>
<dbReference type="GO" id="GO:0000139">
    <property type="term" value="C:Golgi membrane"/>
    <property type="evidence" value="ECO:0007669"/>
    <property type="project" value="UniProtKB-SubCell"/>
</dbReference>
<dbReference type="InterPro" id="IPR055270">
    <property type="entry name" value="Glyco_tran_10_C"/>
</dbReference>
<dbReference type="EC" id="2.4.1.-" evidence="7"/>
<dbReference type="InterPro" id="IPR001503">
    <property type="entry name" value="Glyco_trans_10"/>
</dbReference>
<keyword evidence="4 7" id="KW-0328">Glycosyltransferase</keyword>
<organism evidence="9 10">
    <name type="scientific">Caenorhabditis japonica</name>
    <dbReference type="NCBI Taxonomy" id="281687"/>
    <lineage>
        <taxon>Eukaryota</taxon>
        <taxon>Metazoa</taxon>
        <taxon>Ecdysozoa</taxon>
        <taxon>Nematoda</taxon>
        <taxon>Chromadorea</taxon>
        <taxon>Rhabditida</taxon>
        <taxon>Rhabditina</taxon>
        <taxon>Rhabditomorpha</taxon>
        <taxon>Rhabditoidea</taxon>
        <taxon>Rhabditidae</taxon>
        <taxon>Peloderinae</taxon>
        <taxon>Caenorhabditis</taxon>
    </lineage>
</organism>
<accession>A0A8R1EDA0</accession>
<dbReference type="GO" id="GO:0032580">
    <property type="term" value="C:Golgi cisterna membrane"/>
    <property type="evidence" value="ECO:0007669"/>
    <property type="project" value="UniProtKB-SubCell"/>
</dbReference>
<keyword evidence="5 7" id="KW-0808">Transferase</keyword>
<comment type="similarity">
    <text evidence="3 7">Belongs to the glycosyltransferase 10 family.</text>
</comment>
<evidence type="ECO:0000256" key="5">
    <source>
        <dbReference type="ARBA" id="ARBA00022679"/>
    </source>
</evidence>
<evidence type="ECO:0000313" key="9">
    <source>
        <dbReference type="EnsemblMetazoa" id="CJA33403.1"/>
    </source>
</evidence>
<keyword evidence="10" id="KW-1185">Reference proteome</keyword>
<reference evidence="9" key="2">
    <citation type="submission" date="2022-06" db="UniProtKB">
        <authorList>
            <consortium name="EnsemblMetazoa"/>
        </authorList>
    </citation>
    <scope>IDENTIFICATION</scope>
    <source>
        <strain evidence="9">DF5081</strain>
    </source>
</reference>
<evidence type="ECO:0000313" key="10">
    <source>
        <dbReference type="Proteomes" id="UP000005237"/>
    </source>
</evidence>
<evidence type="ECO:0000256" key="1">
    <source>
        <dbReference type="ARBA" id="ARBA00004323"/>
    </source>
</evidence>
<dbReference type="EnsemblMetazoa" id="CJA33403.1">
    <property type="protein sequence ID" value="CJA33403.1"/>
    <property type="gene ID" value="WBGene00209250"/>
</dbReference>
<dbReference type="Pfam" id="PF00852">
    <property type="entry name" value="Glyco_transf_10"/>
    <property type="match status" value="1"/>
</dbReference>
<comment type="subcellular location">
    <subcellularLocation>
        <location evidence="1">Golgi apparatus membrane</location>
        <topology evidence="1">Single-pass type II membrane protein</topology>
    </subcellularLocation>
    <subcellularLocation>
        <location evidence="7">Golgi apparatus</location>
        <location evidence="7">Golgi stack membrane</location>
        <topology evidence="7">Single-pass type II membrane protein</topology>
    </subcellularLocation>
</comment>
<evidence type="ECO:0000256" key="2">
    <source>
        <dbReference type="ARBA" id="ARBA00004922"/>
    </source>
</evidence>
<dbReference type="GO" id="GO:0008417">
    <property type="term" value="F:fucosyltransferase activity"/>
    <property type="evidence" value="ECO:0007669"/>
    <property type="project" value="InterPro"/>
</dbReference>
<protein>
    <recommendedName>
        <fullName evidence="7">Fucosyltransferase</fullName>
        <ecNumber evidence="7">2.4.1.-</ecNumber>
    </recommendedName>
</protein>
<evidence type="ECO:0000256" key="6">
    <source>
        <dbReference type="ARBA" id="ARBA00023034"/>
    </source>
</evidence>
<keyword evidence="7" id="KW-0472">Membrane</keyword>
<feature type="domain" description="Fucosyltransferase C-terminal" evidence="8">
    <location>
        <begin position="1"/>
        <end position="116"/>
    </location>
</feature>
<dbReference type="PANTHER" id="PTHR48438">
    <property type="entry name" value="ALPHA-(1,3)-FUCOSYLTRANSFERASE C-RELATED"/>
    <property type="match status" value="1"/>
</dbReference>
<keyword evidence="7" id="KW-0812">Transmembrane</keyword>
<comment type="pathway">
    <text evidence="2">Protein modification; protein glycosylation.</text>
</comment>
<evidence type="ECO:0000256" key="4">
    <source>
        <dbReference type="ARBA" id="ARBA00022676"/>
    </source>
</evidence>
<dbReference type="Gene3D" id="3.40.50.11660">
    <property type="entry name" value="Glycosyl transferase family 10, C-terminal domain"/>
    <property type="match status" value="1"/>
</dbReference>
<dbReference type="Proteomes" id="UP000005237">
    <property type="component" value="Unassembled WGS sequence"/>
</dbReference>
<proteinExistence type="inferred from homology"/>
<evidence type="ECO:0000256" key="7">
    <source>
        <dbReference type="RuleBase" id="RU003832"/>
    </source>
</evidence>
<evidence type="ECO:0000256" key="3">
    <source>
        <dbReference type="ARBA" id="ARBA00008919"/>
    </source>
</evidence>
<sequence length="131" mass="15782">MENSNCKDYVTEKFWKALNDRQTVPIVLARKYYKDLGVPDSAYIAVDDFETFDKFLEHVKKVNKDKELYLKYHQWRKEWKIVIGSGFSGWCTLCDKLQDKEYILSHPKSYHDVAWWHSFEMCNNQIAQKYL</sequence>
<dbReference type="InterPro" id="IPR038577">
    <property type="entry name" value="GT10-like_C_sf"/>
</dbReference>
<keyword evidence="6 7" id="KW-0333">Golgi apparatus</keyword>
<dbReference type="PANTHER" id="PTHR48438:SF1">
    <property type="entry name" value="ALPHA-(1,3)-FUCOSYLTRANSFERASE C-RELATED"/>
    <property type="match status" value="1"/>
</dbReference>
<dbReference type="AlphaFoldDB" id="A0A8R1EDA0"/>
<dbReference type="SUPFAM" id="SSF53756">
    <property type="entry name" value="UDP-Glycosyltransferase/glycogen phosphorylase"/>
    <property type="match status" value="1"/>
</dbReference>
<name>A0A8R1EDA0_CAEJA</name>